<dbReference type="AlphaFoldDB" id="A0A7X4YP51"/>
<dbReference type="GO" id="GO:0005737">
    <property type="term" value="C:cytoplasm"/>
    <property type="evidence" value="ECO:0007669"/>
    <property type="project" value="InterPro"/>
</dbReference>
<comment type="catalytic activity">
    <reaction evidence="5">
        <text>L-serine + acetyl-CoA = O-acetyl-L-serine + CoA</text>
        <dbReference type="Rhea" id="RHEA:24560"/>
        <dbReference type="ChEBI" id="CHEBI:33384"/>
        <dbReference type="ChEBI" id="CHEBI:57287"/>
        <dbReference type="ChEBI" id="CHEBI:57288"/>
        <dbReference type="ChEBI" id="CHEBI:58340"/>
        <dbReference type="EC" id="2.3.1.30"/>
    </reaction>
</comment>
<protein>
    <recommendedName>
        <fullName evidence="2 5">Serine acetyltransferase</fullName>
        <ecNumber evidence="5">2.3.1.30</ecNumber>
    </recommendedName>
</protein>
<dbReference type="GO" id="GO:0009001">
    <property type="term" value="F:serine O-acetyltransferase activity"/>
    <property type="evidence" value="ECO:0007669"/>
    <property type="project" value="UniProtKB-EC"/>
</dbReference>
<sequence>MEFRLFIHVIRQDYYCRFQVSPTMLKMIKAYSLDLNFRVVVRFRLQQLFFGLKIARKIGFLIALKIRNGSIKKYGIEIGMNSKIGTGLNIHHVNGIVIGDFARIGRNFNVYQHVTVGSKDKEYPQIGDNVRVFPGTIILGGITIGNNVTIGANSVVMKNVESNLTVAGTPAVEIKKRNKG</sequence>
<keyword evidence="3 5" id="KW-0808">Transferase</keyword>
<dbReference type="GO" id="GO:0006535">
    <property type="term" value="P:cysteine biosynthetic process from serine"/>
    <property type="evidence" value="ECO:0007669"/>
    <property type="project" value="InterPro"/>
</dbReference>
<accession>A0A7X4YP51</accession>
<dbReference type="EC" id="2.3.1.30" evidence="5"/>
<dbReference type="RefSeq" id="WP_161698164.1">
    <property type="nucleotide sequence ID" value="NZ_JAAAMU010000005.1"/>
</dbReference>
<evidence type="ECO:0000256" key="1">
    <source>
        <dbReference type="ARBA" id="ARBA00007274"/>
    </source>
</evidence>
<keyword evidence="4 5" id="KW-0012">Acyltransferase</keyword>
<dbReference type="Proteomes" id="UP000558113">
    <property type="component" value="Unassembled WGS sequence"/>
</dbReference>
<comment type="similarity">
    <text evidence="1 5">Belongs to the transferase hexapeptide repeat family.</text>
</comment>
<gene>
    <name evidence="6" type="ORF">GT003_12925</name>
</gene>
<evidence type="ECO:0000256" key="2">
    <source>
        <dbReference type="ARBA" id="ARBA00018522"/>
    </source>
</evidence>
<dbReference type="Gene3D" id="2.160.10.10">
    <property type="entry name" value="Hexapeptide repeat proteins"/>
    <property type="match status" value="1"/>
</dbReference>
<reference evidence="6 7" key="1">
    <citation type="submission" date="2020-01" db="EMBL/GenBank/DDBJ databases">
        <title>Paenibacillus soybeanensis sp. nov. isolated from the nodules of soybean (Glycine max(L.) Merr).</title>
        <authorList>
            <person name="Wang H."/>
        </authorList>
    </citation>
    <scope>NUCLEOTIDE SEQUENCE [LARGE SCALE GENOMIC DNA]</scope>
    <source>
        <strain evidence="6 7">DSM 23054</strain>
    </source>
</reference>
<evidence type="ECO:0000256" key="4">
    <source>
        <dbReference type="ARBA" id="ARBA00023315"/>
    </source>
</evidence>
<evidence type="ECO:0000256" key="3">
    <source>
        <dbReference type="ARBA" id="ARBA00022679"/>
    </source>
</evidence>
<dbReference type="CDD" id="cd03354">
    <property type="entry name" value="LbH_SAT"/>
    <property type="match status" value="1"/>
</dbReference>
<organism evidence="6 7">
    <name type="scientific">Paenibacillus sacheonensis</name>
    <dbReference type="NCBI Taxonomy" id="742054"/>
    <lineage>
        <taxon>Bacteria</taxon>
        <taxon>Bacillati</taxon>
        <taxon>Bacillota</taxon>
        <taxon>Bacilli</taxon>
        <taxon>Bacillales</taxon>
        <taxon>Paenibacillaceae</taxon>
        <taxon>Paenibacillus</taxon>
    </lineage>
</organism>
<evidence type="ECO:0000313" key="7">
    <source>
        <dbReference type="Proteomes" id="UP000558113"/>
    </source>
</evidence>
<proteinExistence type="inferred from homology"/>
<dbReference type="OrthoDB" id="9814490at2"/>
<dbReference type="InterPro" id="IPR005881">
    <property type="entry name" value="Ser_O-AcTrfase"/>
</dbReference>
<dbReference type="InterPro" id="IPR011004">
    <property type="entry name" value="Trimer_LpxA-like_sf"/>
</dbReference>
<name>A0A7X4YP51_9BACL</name>
<dbReference type="Pfam" id="PF00132">
    <property type="entry name" value="Hexapep"/>
    <property type="match status" value="1"/>
</dbReference>
<dbReference type="InterPro" id="IPR045304">
    <property type="entry name" value="LbH_SAT"/>
</dbReference>
<evidence type="ECO:0000313" key="6">
    <source>
        <dbReference type="EMBL" id="NBC69895.1"/>
    </source>
</evidence>
<dbReference type="InterPro" id="IPR001451">
    <property type="entry name" value="Hexapep"/>
</dbReference>
<comment type="caution">
    <text evidence="6">The sequence shown here is derived from an EMBL/GenBank/DDBJ whole genome shotgun (WGS) entry which is preliminary data.</text>
</comment>
<dbReference type="SUPFAM" id="SSF51161">
    <property type="entry name" value="Trimeric LpxA-like enzymes"/>
    <property type="match status" value="1"/>
</dbReference>
<keyword evidence="7" id="KW-1185">Reference proteome</keyword>
<dbReference type="PANTHER" id="PTHR42811">
    <property type="entry name" value="SERINE ACETYLTRANSFERASE"/>
    <property type="match status" value="1"/>
</dbReference>
<dbReference type="PIRSF" id="PIRSF000441">
    <property type="entry name" value="CysE"/>
    <property type="match status" value="1"/>
</dbReference>
<evidence type="ECO:0000256" key="5">
    <source>
        <dbReference type="PIRNR" id="PIRNR000441"/>
    </source>
</evidence>
<dbReference type="EMBL" id="JAAAMU010000005">
    <property type="protein sequence ID" value="NBC69895.1"/>
    <property type="molecule type" value="Genomic_DNA"/>
</dbReference>